<feature type="domain" description="DUF403" evidence="2">
    <location>
        <begin position="518"/>
        <end position="831"/>
    </location>
</feature>
<protein>
    <submittedName>
        <fullName evidence="4">Uncharacterized conserved protein, circularly permuted ATPgrasp superfamily</fullName>
    </submittedName>
</protein>
<dbReference type="InterPro" id="IPR051680">
    <property type="entry name" value="ATP-dep_Glu-Cys_Ligase-2"/>
</dbReference>
<feature type="compositionally biased region" description="Low complexity" evidence="1">
    <location>
        <begin position="1"/>
        <end position="16"/>
    </location>
</feature>
<dbReference type="Proteomes" id="UP000199518">
    <property type="component" value="Unassembled WGS sequence"/>
</dbReference>
<accession>A0A1I3M2K5</accession>
<evidence type="ECO:0000313" key="5">
    <source>
        <dbReference type="Proteomes" id="UP000199518"/>
    </source>
</evidence>
<dbReference type="EMBL" id="FOQD01000013">
    <property type="protein sequence ID" value="SFI91147.1"/>
    <property type="molecule type" value="Genomic_DNA"/>
</dbReference>
<dbReference type="Pfam" id="PF04168">
    <property type="entry name" value="Alpha-E"/>
    <property type="match status" value="1"/>
</dbReference>
<dbReference type="RefSeq" id="WP_092052520.1">
    <property type="nucleotide sequence ID" value="NZ_FOQD01000013.1"/>
</dbReference>
<dbReference type="OrthoDB" id="9803842at2"/>
<reference evidence="5" key="1">
    <citation type="submission" date="2016-10" db="EMBL/GenBank/DDBJ databases">
        <authorList>
            <person name="Varghese N."/>
            <person name="Submissions S."/>
        </authorList>
    </citation>
    <scope>NUCLEOTIDE SEQUENCE [LARGE SCALE GENOMIC DNA]</scope>
    <source>
        <strain evidence="5">DSM 26348</strain>
    </source>
</reference>
<dbReference type="SUPFAM" id="SSF56059">
    <property type="entry name" value="Glutathione synthetase ATP-binding domain-like"/>
    <property type="match status" value="1"/>
</dbReference>
<organism evidence="4 5">
    <name type="scientific">Planctomicrobium piriforme</name>
    <dbReference type="NCBI Taxonomy" id="1576369"/>
    <lineage>
        <taxon>Bacteria</taxon>
        <taxon>Pseudomonadati</taxon>
        <taxon>Planctomycetota</taxon>
        <taxon>Planctomycetia</taxon>
        <taxon>Planctomycetales</taxon>
        <taxon>Planctomycetaceae</taxon>
        <taxon>Planctomicrobium</taxon>
    </lineage>
</organism>
<dbReference type="Gene3D" id="3.30.1490.270">
    <property type="match status" value="1"/>
</dbReference>
<gene>
    <name evidence="4" type="ORF">SAMN05421753_113137</name>
</gene>
<dbReference type="STRING" id="1576369.SAMN05421753_113137"/>
<evidence type="ECO:0000313" key="4">
    <source>
        <dbReference type="EMBL" id="SFI91147.1"/>
    </source>
</evidence>
<feature type="domain" description="Circularly permuted ATP-grasp type 2" evidence="3">
    <location>
        <begin position="93"/>
        <end position="469"/>
    </location>
</feature>
<dbReference type="Gene3D" id="3.40.50.11290">
    <property type="match status" value="1"/>
</dbReference>
<dbReference type="AlphaFoldDB" id="A0A1I3M2K5"/>
<proteinExistence type="predicted"/>
<dbReference type="PANTHER" id="PTHR34595:SF2">
    <property type="entry name" value="BLR2978 PROTEIN"/>
    <property type="match status" value="1"/>
</dbReference>
<evidence type="ECO:0000259" key="3">
    <source>
        <dbReference type="Pfam" id="PF14403"/>
    </source>
</evidence>
<name>A0A1I3M2K5_9PLAN</name>
<feature type="region of interest" description="Disordered" evidence="1">
    <location>
        <begin position="1"/>
        <end position="25"/>
    </location>
</feature>
<dbReference type="PANTHER" id="PTHR34595">
    <property type="entry name" value="BLR5612 PROTEIN"/>
    <property type="match status" value="1"/>
</dbReference>
<dbReference type="Pfam" id="PF14403">
    <property type="entry name" value="CP_ATPgrasp_2"/>
    <property type="match status" value="1"/>
</dbReference>
<evidence type="ECO:0000259" key="2">
    <source>
        <dbReference type="Pfam" id="PF04168"/>
    </source>
</evidence>
<evidence type="ECO:0000256" key="1">
    <source>
        <dbReference type="SAM" id="MobiDB-lite"/>
    </source>
</evidence>
<sequence length="848" mass="96010">MKAPAPAPAERASRPPLVSYSPQPGIYDEAVDEKKQVRANWKPFLRDLEELGADELQRRWDQAQRQVTRDGFTFNPYDADGGSSRPWVLDAIPLLMREKEWEEIESGLAQRAQLFDLILKDLFGPQQLLRDNHLPPEALFAHPAYYPAYHGLHQGEHGFLHLYAADLARSPDGMWWVVADRSRAPFGLGYVLENRIVTSRMLPGAFRQCNVQRLASFFIALKESLRERAARFKDNPRVVIWSKGPQSKAYFEDAYLARYLGYQLVEGGDLAVRENRAMLKTLGGLLPVEVIFRRLEEDDVDPVELNPDSYSGVAGLLEVLRAGNLSMANPLGSRLVESPLFMAYLPSLCEQLLGEPLKMPSVATWWCGEKEEFQHVLRNLDDLIIRKAYRVVDEPPLRPAEMSKAERQSLIEQIKANPNDFVGQETVVRSTTPVWTKQGAVPWALAVRSFLVRKGEDYIALPGGLARVASEPKLLEQYTTTGERSQDVWILSEKAIEEVSLLTPPGQMVKLRRSGAELPSRVADNLFWLGRSVERAEGSARLLRCILAVITGENEYEPELRALLRALAEQGQIDPDYVIPGLNESLPSIEEMLPKAIFDTHLNKSLRSTIKEAFRLISIVRDRMSLDAWRIIHRIEETSRRGLDDVSDVLEFLDRLILDLVAFSGLAAESMTRTQGWRFLDLGRRVERAWQTSMLLRSTLTSVSDEEQPVLEAVLQVADSIMTYRSRYLATVQPGPVLDLLLTDETNPRSIAYQLVAISKHVDELPRDEHQALLNVEQRLALALLNAVRLADIYELAQTSAHDEREALDRLLKRLCDQLPRLSDTMSSRFLIHAGLPRHFASSLGRMR</sequence>
<dbReference type="InterPro" id="IPR007296">
    <property type="entry name" value="DUF403"/>
</dbReference>
<dbReference type="InterPro" id="IPR025841">
    <property type="entry name" value="CP_ATPgrasp_2"/>
</dbReference>
<keyword evidence="5" id="KW-1185">Reference proteome</keyword>